<keyword evidence="1" id="KW-0472">Membrane</keyword>
<dbReference type="EMBL" id="UOFW01000205">
    <property type="protein sequence ID" value="VAX07410.1"/>
    <property type="molecule type" value="Genomic_DNA"/>
</dbReference>
<feature type="domain" description="TadE-like" evidence="2">
    <location>
        <begin position="23"/>
        <end position="58"/>
    </location>
</feature>
<evidence type="ECO:0000256" key="1">
    <source>
        <dbReference type="SAM" id="Phobius"/>
    </source>
</evidence>
<evidence type="ECO:0000313" key="3">
    <source>
        <dbReference type="EMBL" id="VAX07410.1"/>
    </source>
</evidence>
<accession>A0A3B1BAQ9</accession>
<reference evidence="3" key="1">
    <citation type="submission" date="2018-06" db="EMBL/GenBank/DDBJ databases">
        <authorList>
            <person name="Zhirakovskaya E."/>
        </authorList>
    </citation>
    <scope>NUCLEOTIDE SEQUENCE</scope>
</reference>
<keyword evidence="1" id="KW-1133">Transmembrane helix</keyword>
<protein>
    <recommendedName>
        <fullName evidence="2">TadE-like domain-containing protein</fullName>
    </recommendedName>
</protein>
<dbReference type="InterPro" id="IPR012495">
    <property type="entry name" value="TadE-like_dom"/>
</dbReference>
<name>A0A3B1BAQ9_9ZZZZ</name>
<proteinExistence type="predicted"/>
<dbReference type="AlphaFoldDB" id="A0A3B1BAQ9"/>
<keyword evidence="1" id="KW-0812">Transmembrane</keyword>
<dbReference type="Pfam" id="PF07811">
    <property type="entry name" value="TadE"/>
    <property type="match status" value="1"/>
</dbReference>
<gene>
    <name evidence="3" type="ORF">MNBD_ALPHA03-1509</name>
</gene>
<evidence type="ECO:0000259" key="2">
    <source>
        <dbReference type="Pfam" id="PF07811"/>
    </source>
</evidence>
<organism evidence="3">
    <name type="scientific">hydrothermal vent metagenome</name>
    <dbReference type="NCBI Taxonomy" id="652676"/>
    <lineage>
        <taxon>unclassified sequences</taxon>
        <taxon>metagenomes</taxon>
        <taxon>ecological metagenomes</taxon>
    </lineage>
</organism>
<sequence length="204" mass="22468">MLINLRKIIIPSFIRNLKKSTKGTILIEFAYIFPIVLILLLGGFETFRLLMAHRKTNTTVMTVGNLVSQNKQLDSAAVQNIFDAVENIMKPLQLSADGQIFMSYVTGTAGGNTIDLQCKGTTNISHASKIGAEGEEADLSRIPGNFTIADTETVVISEVVYRYEPMVMNLSGLLHNTIFAAHDIYHVAVQKPRYATIDFESGCP</sequence>
<feature type="transmembrane region" description="Helical" evidence="1">
    <location>
        <begin position="25"/>
        <end position="44"/>
    </location>
</feature>